<accession>A0ACC0BH75</accession>
<gene>
    <name evidence="1" type="ORF">M9H77_12302</name>
</gene>
<organism evidence="1 2">
    <name type="scientific">Catharanthus roseus</name>
    <name type="common">Madagascar periwinkle</name>
    <name type="synonym">Vinca rosea</name>
    <dbReference type="NCBI Taxonomy" id="4058"/>
    <lineage>
        <taxon>Eukaryota</taxon>
        <taxon>Viridiplantae</taxon>
        <taxon>Streptophyta</taxon>
        <taxon>Embryophyta</taxon>
        <taxon>Tracheophyta</taxon>
        <taxon>Spermatophyta</taxon>
        <taxon>Magnoliopsida</taxon>
        <taxon>eudicotyledons</taxon>
        <taxon>Gunneridae</taxon>
        <taxon>Pentapetalae</taxon>
        <taxon>asterids</taxon>
        <taxon>lamiids</taxon>
        <taxon>Gentianales</taxon>
        <taxon>Apocynaceae</taxon>
        <taxon>Rauvolfioideae</taxon>
        <taxon>Vinceae</taxon>
        <taxon>Catharanthinae</taxon>
        <taxon>Catharanthus</taxon>
    </lineage>
</organism>
<protein>
    <submittedName>
        <fullName evidence="1">Uncharacterized protein</fullName>
    </submittedName>
</protein>
<dbReference type="EMBL" id="CM044703">
    <property type="protein sequence ID" value="KAI5671938.1"/>
    <property type="molecule type" value="Genomic_DNA"/>
</dbReference>
<reference evidence="2" key="1">
    <citation type="journal article" date="2023" name="Nat. Plants">
        <title>Single-cell RNA sequencing provides a high-resolution roadmap for understanding the multicellular compartmentation of specialized metabolism.</title>
        <authorList>
            <person name="Sun S."/>
            <person name="Shen X."/>
            <person name="Li Y."/>
            <person name="Li Y."/>
            <person name="Wang S."/>
            <person name="Li R."/>
            <person name="Zhang H."/>
            <person name="Shen G."/>
            <person name="Guo B."/>
            <person name="Wei J."/>
            <person name="Xu J."/>
            <person name="St-Pierre B."/>
            <person name="Chen S."/>
            <person name="Sun C."/>
        </authorList>
    </citation>
    <scope>NUCLEOTIDE SEQUENCE [LARGE SCALE GENOMIC DNA]</scope>
</reference>
<evidence type="ECO:0000313" key="2">
    <source>
        <dbReference type="Proteomes" id="UP001060085"/>
    </source>
</evidence>
<comment type="caution">
    <text evidence="1">The sequence shown here is derived from an EMBL/GenBank/DDBJ whole genome shotgun (WGS) entry which is preliminary data.</text>
</comment>
<proteinExistence type="predicted"/>
<name>A0ACC0BH75_CATRO</name>
<sequence length="147" mass="17095">MPEFQGLQRRGMPKYTPRINASYKYPTASDSQVGNPDSYTLFEKTNLDLDMLTVCLENMQRSFKIHSIAFACCKEALKIIRVTDGSKTKKSSQLDSYCNIIDEEGLIKLMKYFNDDQRKQKEEQYSQDENSAQELTKCLVLKLFLYF</sequence>
<dbReference type="Proteomes" id="UP001060085">
    <property type="component" value="Linkage Group LG03"/>
</dbReference>
<evidence type="ECO:0000313" key="1">
    <source>
        <dbReference type="EMBL" id="KAI5671938.1"/>
    </source>
</evidence>
<keyword evidence="2" id="KW-1185">Reference proteome</keyword>